<organism evidence="1 2">
    <name type="scientific">Hymenobacter yonginensis</name>
    <dbReference type="NCBI Taxonomy" id="748197"/>
    <lineage>
        <taxon>Bacteria</taxon>
        <taxon>Pseudomonadati</taxon>
        <taxon>Bacteroidota</taxon>
        <taxon>Cytophagia</taxon>
        <taxon>Cytophagales</taxon>
        <taxon>Hymenobacteraceae</taxon>
        <taxon>Hymenobacter</taxon>
    </lineage>
</organism>
<keyword evidence="2" id="KW-1185">Reference proteome</keyword>
<dbReference type="EMBL" id="CP115396">
    <property type="protein sequence ID" value="WBO84927.1"/>
    <property type="molecule type" value="Genomic_DNA"/>
</dbReference>
<reference evidence="1 2" key="1">
    <citation type="journal article" date="2011" name="Int. J. Syst. Evol. Microbiol.">
        <title>Hymenobacter yonginensis sp. nov., isolated from a mesotrophic artificial lake.</title>
        <authorList>
            <person name="Joung Y."/>
            <person name="Cho S.H."/>
            <person name="Kim H."/>
            <person name="Kim S.B."/>
            <person name="Joh K."/>
        </authorList>
    </citation>
    <scope>NUCLEOTIDE SEQUENCE [LARGE SCALE GENOMIC DNA]</scope>
    <source>
        <strain evidence="1 2">KCTC 22745</strain>
    </source>
</reference>
<protein>
    <recommendedName>
        <fullName evidence="3">DUF5034 domain-containing protein</fullName>
    </recommendedName>
</protein>
<name>A0ABY7PPL7_9BACT</name>
<evidence type="ECO:0000313" key="2">
    <source>
        <dbReference type="Proteomes" id="UP001211872"/>
    </source>
</evidence>
<dbReference type="RefSeq" id="WP_270127494.1">
    <property type="nucleotide sequence ID" value="NZ_CP115396.1"/>
</dbReference>
<evidence type="ECO:0008006" key="3">
    <source>
        <dbReference type="Google" id="ProtNLM"/>
    </source>
</evidence>
<proteinExistence type="predicted"/>
<gene>
    <name evidence="1" type="ORF">O9Z63_01480</name>
</gene>
<sequence length="178" mass="19725">MQIKTVSLGLLVMVSGIMPGCDEPYCTSRFLDVEGISLVASTSSTQPVVANATVYSIALQLKCTLQTKGYGVQLPQGGFRAFADCKPPDYTEWGDSVVVTSRFDYDLQHPAGTSLNDLLDLEARLTSVQQFHPVDLDQNTFRFLQRPATSGPQQFRVYYRQTNGEVYTAETVVMNLLR</sequence>
<dbReference type="Proteomes" id="UP001211872">
    <property type="component" value="Chromosome"/>
</dbReference>
<accession>A0ABY7PPL7</accession>
<evidence type="ECO:0000313" key="1">
    <source>
        <dbReference type="EMBL" id="WBO84927.1"/>
    </source>
</evidence>